<protein>
    <submittedName>
        <fullName evidence="3">MarR family winged helix-turn-helix transcriptional regulator</fullName>
    </submittedName>
</protein>
<dbReference type="GO" id="GO:0006950">
    <property type="term" value="P:response to stress"/>
    <property type="evidence" value="ECO:0007669"/>
    <property type="project" value="TreeGrafter"/>
</dbReference>
<dbReference type="SMART" id="SM00347">
    <property type="entry name" value="HTH_MARR"/>
    <property type="match status" value="1"/>
</dbReference>
<dbReference type="InterPro" id="IPR000835">
    <property type="entry name" value="HTH_MarR-typ"/>
</dbReference>
<dbReference type="SUPFAM" id="SSF46785">
    <property type="entry name" value="Winged helix' DNA-binding domain"/>
    <property type="match status" value="1"/>
</dbReference>
<dbReference type="PANTHER" id="PTHR33164:SF89">
    <property type="entry name" value="MARR FAMILY REGULATORY PROTEIN"/>
    <property type="match status" value="1"/>
</dbReference>
<dbReference type="InterPro" id="IPR036390">
    <property type="entry name" value="WH_DNA-bd_sf"/>
</dbReference>
<dbReference type="PRINTS" id="PR00598">
    <property type="entry name" value="HTHMARR"/>
</dbReference>
<evidence type="ECO:0000259" key="2">
    <source>
        <dbReference type="PROSITE" id="PS50995"/>
    </source>
</evidence>
<name>A0AAU7LPM5_9BURK</name>
<gene>
    <name evidence="3" type="ORF">ABLV49_17005</name>
</gene>
<dbReference type="InterPro" id="IPR036388">
    <property type="entry name" value="WH-like_DNA-bd_sf"/>
</dbReference>
<dbReference type="EMBL" id="CP157675">
    <property type="protein sequence ID" value="XBP69570.1"/>
    <property type="molecule type" value="Genomic_DNA"/>
</dbReference>
<evidence type="ECO:0000256" key="1">
    <source>
        <dbReference type="SAM" id="MobiDB-lite"/>
    </source>
</evidence>
<dbReference type="PROSITE" id="PS50995">
    <property type="entry name" value="HTH_MARR_2"/>
    <property type="match status" value="1"/>
</dbReference>
<dbReference type="AlphaFoldDB" id="A0AAU7LPM5"/>
<dbReference type="RefSeq" id="WP_349278278.1">
    <property type="nucleotide sequence ID" value="NZ_CBCSCU010000006.1"/>
</dbReference>
<dbReference type="PANTHER" id="PTHR33164">
    <property type="entry name" value="TRANSCRIPTIONAL REGULATOR, MARR FAMILY"/>
    <property type="match status" value="1"/>
</dbReference>
<feature type="region of interest" description="Disordered" evidence="1">
    <location>
        <begin position="33"/>
        <end position="52"/>
    </location>
</feature>
<sequence>MKRPGYDGGSTLIRPYLSGTMAEKSITQALRNPTPVRQPARTAKAPVQAGEAADRMDTSFLETLIGYNARRAALVVIAEFLPRMAQFGLRPVEFSVLTLIGHNPGITSRQLCATLDILPPNLVGMIKHLEKLGMLEKRDHPTDRRAQGLHLTETGKATLPLAEQTASAIEIDATSRLSQAERKTLISLLRKVYLPAA</sequence>
<dbReference type="InterPro" id="IPR039422">
    <property type="entry name" value="MarR/SlyA-like"/>
</dbReference>
<organism evidence="3">
    <name type="scientific">Polaromonas hydrogenivorans</name>
    <dbReference type="NCBI Taxonomy" id="335476"/>
    <lineage>
        <taxon>Bacteria</taxon>
        <taxon>Pseudomonadati</taxon>
        <taxon>Pseudomonadota</taxon>
        <taxon>Betaproteobacteria</taxon>
        <taxon>Burkholderiales</taxon>
        <taxon>Comamonadaceae</taxon>
        <taxon>Polaromonas</taxon>
    </lineage>
</organism>
<dbReference type="GO" id="GO:0003700">
    <property type="term" value="F:DNA-binding transcription factor activity"/>
    <property type="evidence" value="ECO:0007669"/>
    <property type="project" value="InterPro"/>
</dbReference>
<proteinExistence type="predicted"/>
<accession>A0AAU7LPM5</accession>
<dbReference type="Pfam" id="PF12802">
    <property type="entry name" value="MarR_2"/>
    <property type="match status" value="1"/>
</dbReference>
<reference evidence="3" key="1">
    <citation type="submission" date="2024-05" db="EMBL/GenBank/DDBJ databases">
        <authorList>
            <person name="Bunk B."/>
            <person name="Swiderski J."/>
            <person name="Sproer C."/>
            <person name="Thiel V."/>
        </authorList>
    </citation>
    <scope>NUCLEOTIDE SEQUENCE</scope>
    <source>
        <strain evidence="3">DSM 17735</strain>
    </source>
</reference>
<dbReference type="Gene3D" id="1.10.10.10">
    <property type="entry name" value="Winged helix-like DNA-binding domain superfamily/Winged helix DNA-binding domain"/>
    <property type="match status" value="1"/>
</dbReference>
<evidence type="ECO:0000313" key="3">
    <source>
        <dbReference type="EMBL" id="XBP69570.1"/>
    </source>
</evidence>
<feature type="domain" description="HTH marR-type" evidence="2">
    <location>
        <begin position="62"/>
        <end position="194"/>
    </location>
</feature>